<dbReference type="SUPFAM" id="SSF56235">
    <property type="entry name" value="N-terminal nucleophile aminohydrolases (Ntn hydrolases)"/>
    <property type="match status" value="1"/>
</dbReference>
<sequence length="569" mass="61695">MARLNIIASAALAFTCAASTLPAAASDRITGHHFATRSEAMAPNAMAATSQPLATQVALDVMQEGGNAIDAAIAANAVLGLVEPTGNGIGGDLFAIVWDAESEKLYGLNASGRSPKSLSLEYFKENGYESIPPRGVLPLSVPGAVDGWFELHDRFGQLDMENVLQPAINYAESGFPVTEVIAYYMGRNAAVLADQPGFADVFMKDGDVPEKGERFKNPDLANTYKLLANEGRDAFYKGKIARTIDAFVEKHGGFLSYEDLAEHESTWVNPVSTNYRGYDLWELPPNTQGIAAQQILNILEQYDISSMGFDSPEYIHHFVEAKKLAFEDRAKYYSDPAFNDVPVEGLLDKGYAKERAKLINPEKAGRSYEPGKPPTEGDTIYLTTADKDGNMVSLIQSNYRGMGSGVTPTGLGFVLQNRGELFALDANHRNVFEPGKRPFHTIIPAFVTKDGKPLMSYGVMGGATQPQMHAQILINMIDFGMNLQEAGDAPRILHTGSSQPTGSVMSDGGVVSLENGFSKNTRRELIKMGHTLQEAVGPYGGYQAIWKDHEQDVYIGASESRKDGHAAGY</sequence>
<comment type="catalytic activity">
    <reaction evidence="1 6">
        <text>an S-substituted glutathione + H2O = an S-substituted L-cysteinylglycine + L-glutamate</text>
        <dbReference type="Rhea" id="RHEA:59468"/>
        <dbReference type="ChEBI" id="CHEBI:15377"/>
        <dbReference type="ChEBI" id="CHEBI:29985"/>
        <dbReference type="ChEBI" id="CHEBI:90779"/>
        <dbReference type="ChEBI" id="CHEBI:143103"/>
        <dbReference type="EC" id="3.4.19.13"/>
    </reaction>
</comment>
<dbReference type="InterPro" id="IPR029055">
    <property type="entry name" value="Ntn_hydrolases_N"/>
</dbReference>
<dbReference type="OrthoDB" id="5297205at2"/>
<dbReference type="RefSeq" id="WP_053953530.1">
    <property type="nucleotide sequence ID" value="NZ_FNCB01000004.1"/>
</dbReference>
<evidence type="ECO:0000313" key="9">
    <source>
        <dbReference type="Proteomes" id="UP000053030"/>
    </source>
</evidence>
<dbReference type="GO" id="GO:0036374">
    <property type="term" value="F:glutathione hydrolase activity"/>
    <property type="evidence" value="ECO:0007669"/>
    <property type="project" value="UniProtKB-UniRule"/>
</dbReference>
<comment type="caution">
    <text evidence="8">The sequence shown here is derived from an EMBL/GenBank/DDBJ whole genome shotgun (WGS) entry which is preliminary data.</text>
</comment>
<gene>
    <name evidence="8" type="ORF">AFK76_06665</name>
</gene>
<keyword evidence="6" id="KW-0012">Acyltransferase</keyword>
<comment type="catalytic activity">
    <reaction evidence="2 6">
        <text>glutathione + H2O = L-cysteinylglycine + L-glutamate</text>
        <dbReference type="Rhea" id="RHEA:28807"/>
        <dbReference type="ChEBI" id="CHEBI:15377"/>
        <dbReference type="ChEBI" id="CHEBI:29985"/>
        <dbReference type="ChEBI" id="CHEBI:57925"/>
        <dbReference type="ChEBI" id="CHEBI:61694"/>
        <dbReference type="EC" id="3.4.19.13"/>
    </reaction>
</comment>
<keyword evidence="9" id="KW-1185">Reference proteome</keyword>
<comment type="subunit">
    <text evidence="6">This enzyme consists of two polypeptide chains, which are synthesized in precursor form from a single polypeptide.</text>
</comment>
<evidence type="ECO:0000256" key="2">
    <source>
        <dbReference type="ARBA" id="ARBA00001089"/>
    </source>
</evidence>
<dbReference type="EMBL" id="LHSG01000005">
    <property type="protein sequence ID" value="KPD23811.1"/>
    <property type="molecule type" value="Genomic_DNA"/>
</dbReference>
<dbReference type="GO" id="GO:0006750">
    <property type="term" value="P:glutathione biosynthetic process"/>
    <property type="evidence" value="ECO:0007669"/>
    <property type="project" value="UniProtKB-KW"/>
</dbReference>
<evidence type="ECO:0000256" key="7">
    <source>
        <dbReference type="SAM" id="SignalP"/>
    </source>
</evidence>
<dbReference type="EC" id="2.3.2.2" evidence="6"/>
<comment type="catalytic activity">
    <reaction evidence="3 6">
        <text>an N-terminal (5-L-glutamyl)-[peptide] + an alpha-amino acid = 5-L-glutamyl amino acid + an N-terminal L-alpha-aminoacyl-[peptide]</text>
        <dbReference type="Rhea" id="RHEA:23904"/>
        <dbReference type="Rhea" id="RHEA-COMP:9780"/>
        <dbReference type="Rhea" id="RHEA-COMP:9795"/>
        <dbReference type="ChEBI" id="CHEBI:77644"/>
        <dbReference type="ChEBI" id="CHEBI:78597"/>
        <dbReference type="ChEBI" id="CHEBI:78599"/>
        <dbReference type="ChEBI" id="CHEBI:78608"/>
        <dbReference type="EC" id="2.3.2.2"/>
    </reaction>
</comment>
<dbReference type="NCBIfam" id="TIGR00066">
    <property type="entry name" value="g_glut_trans"/>
    <property type="match status" value="1"/>
</dbReference>
<evidence type="ECO:0000256" key="4">
    <source>
        <dbReference type="PIRSR" id="PIRSR600101-1"/>
    </source>
</evidence>
<feature type="chain" id="PRO_5033003889" description="Glutathione hydrolase proenzyme" evidence="7">
    <location>
        <begin position="26"/>
        <end position="569"/>
    </location>
</feature>
<evidence type="ECO:0000256" key="3">
    <source>
        <dbReference type="ARBA" id="ARBA00047417"/>
    </source>
</evidence>
<reference evidence="8 9" key="1">
    <citation type="submission" date="2015-08" db="EMBL/GenBank/DDBJ databases">
        <title>Genome sequencing and assembly of the deep-sea bacterium Idiomarina zobellii.</title>
        <authorList>
            <person name="Mithoefer S.D."/>
            <person name="Rheaume B.A."/>
            <person name="MacLea K.S."/>
        </authorList>
    </citation>
    <scope>NUCLEOTIDE SEQUENCE [LARGE SCALE GENOMIC DNA]</scope>
    <source>
        <strain evidence="8 9">KMM 231</strain>
    </source>
</reference>
<feature type="binding site" evidence="5">
    <location>
        <position position="462"/>
    </location>
    <ligand>
        <name>L-glutamate</name>
        <dbReference type="ChEBI" id="CHEBI:29985"/>
    </ligand>
</feature>
<dbReference type="PANTHER" id="PTHR43881:SF1">
    <property type="entry name" value="GAMMA-GLUTAMYLTRANSPEPTIDASE (AFU_ORTHOLOGUE AFUA_4G13580)"/>
    <property type="match status" value="1"/>
</dbReference>
<protein>
    <recommendedName>
        <fullName evidence="6">Glutathione hydrolase proenzyme</fullName>
        <ecNumber evidence="6">2.3.2.2</ecNumber>
        <ecNumber evidence="6">3.4.19.13</ecNumber>
    </recommendedName>
    <component>
        <recommendedName>
            <fullName evidence="6">Glutathione hydrolase large chain</fullName>
        </recommendedName>
    </component>
    <component>
        <recommendedName>
            <fullName evidence="6">Glutathione hydrolase small chain</fullName>
        </recommendedName>
    </component>
</protein>
<keyword evidence="6" id="KW-0865">Zymogen</keyword>
<evidence type="ECO:0000256" key="6">
    <source>
        <dbReference type="RuleBase" id="RU368036"/>
    </source>
</evidence>
<keyword evidence="6 8" id="KW-0808">Transferase</keyword>
<evidence type="ECO:0000256" key="5">
    <source>
        <dbReference type="PIRSR" id="PIRSR600101-2"/>
    </source>
</evidence>
<evidence type="ECO:0000313" key="8">
    <source>
        <dbReference type="EMBL" id="KPD23811.1"/>
    </source>
</evidence>
<evidence type="ECO:0000256" key="1">
    <source>
        <dbReference type="ARBA" id="ARBA00001049"/>
    </source>
</evidence>
<dbReference type="InterPro" id="IPR043137">
    <property type="entry name" value="GGT_ssub_C"/>
</dbReference>
<dbReference type="PANTHER" id="PTHR43881">
    <property type="entry name" value="GAMMA-GLUTAMYLTRANSPEPTIDASE (AFU_ORTHOLOGUE AFUA_4G13580)"/>
    <property type="match status" value="1"/>
</dbReference>
<comment type="PTM">
    <text evidence="6">Cleaved by autocatalysis into a large and a small subunit.</text>
</comment>
<accession>A0A837NGY7</accession>
<dbReference type="InterPro" id="IPR000101">
    <property type="entry name" value="GGT_peptidase"/>
</dbReference>
<keyword evidence="6" id="KW-0317">Glutathione biosynthesis</keyword>
<feature type="active site" description="Nucleophile" evidence="4">
    <location>
        <position position="379"/>
    </location>
</feature>
<dbReference type="InterPro" id="IPR052896">
    <property type="entry name" value="GGT-like_enzyme"/>
</dbReference>
<feature type="signal peptide" evidence="7">
    <location>
        <begin position="1"/>
        <end position="25"/>
    </location>
</feature>
<keyword evidence="7" id="KW-0732">Signal</keyword>
<dbReference type="Proteomes" id="UP000053030">
    <property type="component" value="Unassembled WGS sequence"/>
</dbReference>
<dbReference type="EC" id="3.4.19.13" evidence="6"/>
<dbReference type="GO" id="GO:0103068">
    <property type="term" value="F:leukotriene C4 gamma-glutamyl transferase activity"/>
    <property type="evidence" value="ECO:0007669"/>
    <property type="project" value="UniProtKB-EC"/>
</dbReference>
<comment type="pathway">
    <text evidence="6">Sulfur metabolism; glutathione metabolism.</text>
</comment>
<dbReference type="PRINTS" id="PR01210">
    <property type="entry name" value="GGTRANSPTASE"/>
</dbReference>
<dbReference type="GO" id="GO:0006751">
    <property type="term" value="P:glutathione catabolic process"/>
    <property type="evidence" value="ECO:0007669"/>
    <property type="project" value="UniProtKB-UniRule"/>
</dbReference>
<dbReference type="Gene3D" id="1.10.246.130">
    <property type="match status" value="1"/>
</dbReference>
<proteinExistence type="inferred from homology"/>
<dbReference type="UniPathway" id="UPA00204"/>
<dbReference type="AlphaFoldDB" id="A0A837NGY7"/>
<dbReference type="InterPro" id="IPR043138">
    <property type="entry name" value="GGT_lsub"/>
</dbReference>
<keyword evidence="6" id="KW-0378">Hydrolase</keyword>
<dbReference type="Gene3D" id="3.60.20.40">
    <property type="match status" value="1"/>
</dbReference>
<dbReference type="Pfam" id="PF01019">
    <property type="entry name" value="G_glu_transpept"/>
    <property type="match status" value="1"/>
</dbReference>
<comment type="similarity">
    <text evidence="6">Belongs to the gamma-glutamyltransferase family.</text>
</comment>
<name>A0A837NGY7_9GAMM</name>
<organism evidence="8 9">
    <name type="scientific">Idiomarina zobellii</name>
    <dbReference type="NCBI Taxonomy" id="86103"/>
    <lineage>
        <taxon>Bacteria</taxon>
        <taxon>Pseudomonadati</taxon>
        <taxon>Pseudomonadota</taxon>
        <taxon>Gammaproteobacteria</taxon>
        <taxon>Alteromonadales</taxon>
        <taxon>Idiomarinaceae</taxon>
        <taxon>Idiomarina</taxon>
    </lineage>
</organism>